<dbReference type="GO" id="GO:0032259">
    <property type="term" value="P:methylation"/>
    <property type="evidence" value="ECO:0007669"/>
    <property type="project" value="UniProtKB-KW"/>
</dbReference>
<evidence type="ECO:0000256" key="1">
    <source>
        <dbReference type="ARBA" id="ARBA00038158"/>
    </source>
</evidence>
<keyword evidence="2" id="KW-0489">Methyltransferase</keyword>
<gene>
    <name evidence="2" type="ORF">B0I35DRAFT_449861</name>
</gene>
<name>A0A8K0STP9_9HYPO</name>
<dbReference type="Gene3D" id="3.40.50.150">
    <property type="entry name" value="Vaccinia Virus protein VP39"/>
    <property type="match status" value="1"/>
</dbReference>
<evidence type="ECO:0000313" key="3">
    <source>
        <dbReference type="Proteomes" id="UP000813444"/>
    </source>
</evidence>
<protein>
    <submittedName>
        <fullName evidence="2">S-adenosyl-L-methionine-dependent methyltransferase</fullName>
    </submittedName>
</protein>
<sequence length="283" mass="32204">MESWTKTIYPFDRGSPATELARLSHLHFNIWVPLTGGKLVPSHIADALEKSPEPRVADIATGNGVWLTSIAQQLPHHAELYGFDIDPTKFPTAEPNMSFQQHDLLHPFPEHLQGTFDLVHVRLLYFALKADEWAPAIRQATTLLKPGGWILWEEMGHMSVRLFPPSKALEEFWRAYMLHNQTKGRDMMMPYHLLGTFKRSNLTECDEKMWLSWGAELPAGAAPVLTLSMNSMMAAIIEDGGMETIQTVADMKRLGDIILQEIDKGAQFGFDWRWVWGRRPLTN</sequence>
<organism evidence="2 3">
    <name type="scientific">Stachybotrys elegans</name>
    <dbReference type="NCBI Taxonomy" id="80388"/>
    <lineage>
        <taxon>Eukaryota</taxon>
        <taxon>Fungi</taxon>
        <taxon>Dikarya</taxon>
        <taxon>Ascomycota</taxon>
        <taxon>Pezizomycotina</taxon>
        <taxon>Sordariomycetes</taxon>
        <taxon>Hypocreomycetidae</taxon>
        <taxon>Hypocreales</taxon>
        <taxon>Stachybotryaceae</taxon>
        <taxon>Stachybotrys</taxon>
    </lineage>
</organism>
<dbReference type="GO" id="GO:0008168">
    <property type="term" value="F:methyltransferase activity"/>
    <property type="evidence" value="ECO:0007669"/>
    <property type="project" value="UniProtKB-KW"/>
</dbReference>
<dbReference type="OrthoDB" id="417697at2759"/>
<comment type="similarity">
    <text evidence="1">Belongs to the methyltransferase superfamily. LaeA methyltransferase family.</text>
</comment>
<dbReference type="SUPFAM" id="SSF53335">
    <property type="entry name" value="S-adenosyl-L-methionine-dependent methyltransferases"/>
    <property type="match status" value="1"/>
</dbReference>
<comment type="caution">
    <text evidence="2">The sequence shown here is derived from an EMBL/GenBank/DDBJ whole genome shotgun (WGS) entry which is preliminary data.</text>
</comment>
<evidence type="ECO:0000313" key="2">
    <source>
        <dbReference type="EMBL" id="KAH7322377.1"/>
    </source>
</evidence>
<proteinExistence type="inferred from homology"/>
<dbReference type="PANTHER" id="PTHR43591:SF50">
    <property type="entry name" value="METHYLTRANSFERASE DOMAIN-CONTAINING PROTEIN-RELATED"/>
    <property type="match status" value="1"/>
</dbReference>
<reference evidence="2" key="1">
    <citation type="journal article" date="2021" name="Nat. Commun.">
        <title>Genetic determinants of endophytism in the Arabidopsis root mycobiome.</title>
        <authorList>
            <person name="Mesny F."/>
            <person name="Miyauchi S."/>
            <person name="Thiergart T."/>
            <person name="Pickel B."/>
            <person name="Atanasova L."/>
            <person name="Karlsson M."/>
            <person name="Huettel B."/>
            <person name="Barry K.W."/>
            <person name="Haridas S."/>
            <person name="Chen C."/>
            <person name="Bauer D."/>
            <person name="Andreopoulos W."/>
            <person name="Pangilinan J."/>
            <person name="LaButti K."/>
            <person name="Riley R."/>
            <person name="Lipzen A."/>
            <person name="Clum A."/>
            <person name="Drula E."/>
            <person name="Henrissat B."/>
            <person name="Kohler A."/>
            <person name="Grigoriev I.V."/>
            <person name="Martin F.M."/>
            <person name="Hacquard S."/>
        </authorList>
    </citation>
    <scope>NUCLEOTIDE SEQUENCE</scope>
    <source>
        <strain evidence="2">MPI-CAGE-CH-0235</strain>
    </source>
</reference>
<keyword evidence="2" id="KW-0808">Transferase</keyword>
<accession>A0A8K0STP9</accession>
<dbReference type="AlphaFoldDB" id="A0A8K0STP9"/>
<dbReference type="EMBL" id="JAGPNK010000004">
    <property type="protein sequence ID" value="KAH7322377.1"/>
    <property type="molecule type" value="Genomic_DNA"/>
</dbReference>
<dbReference type="Proteomes" id="UP000813444">
    <property type="component" value="Unassembled WGS sequence"/>
</dbReference>
<dbReference type="InterPro" id="IPR029063">
    <property type="entry name" value="SAM-dependent_MTases_sf"/>
</dbReference>
<dbReference type="CDD" id="cd02440">
    <property type="entry name" value="AdoMet_MTases"/>
    <property type="match status" value="1"/>
</dbReference>
<dbReference type="Pfam" id="PF13489">
    <property type="entry name" value="Methyltransf_23"/>
    <property type="match status" value="1"/>
</dbReference>
<dbReference type="PANTHER" id="PTHR43591">
    <property type="entry name" value="METHYLTRANSFERASE"/>
    <property type="match status" value="1"/>
</dbReference>
<keyword evidence="3" id="KW-1185">Reference proteome</keyword>